<evidence type="ECO:0000256" key="5">
    <source>
        <dbReference type="SAM" id="SignalP"/>
    </source>
</evidence>
<dbReference type="EMBL" id="JAHYQA010000012">
    <property type="protein sequence ID" value="MCE9239257.1"/>
    <property type="molecule type" value="Genomic_DNA"/>
</dbReference>
<dbReference type="Gene3D" id="3.20.20.80">
    <property type="entry name" value="Glycosidases"/>
    <property type="match status" value="1"/>
</dbReference>
<dbReference type="EC" id="3.2.1.78" evidence="2"/>
<comment type="caution">
    <text evidence="7">The sequence shown here is derived from an EMBL/GenBank/DDBJ whole genome shotgun (WGS) entry which is preliminary data.</text>
</comment>
<evidence type="ECO:0000256" key="2">
    <source>
        <dbReference type="ARBA" id="ARBA00012706"/>
    </source>
</evidence>
<evidence type="ECO:0000313" key="7">
    <source>
        <dbReference type="EMBL" id="MCE9239257.1"/>
    </source>
</evidence>
<accession>A0AAW4ZCU2</accession>
<evidence type="ECO:0000313" key="8">
    <source>
        <dbReference type="Proteomes" id="UP001200544"/>
    </source>
</evidence>
<dbReference type="PANTHER" id="PTHR31451:SF40">
    <property type="entry name" value="GLYCOSIDE HYDROLASE FAMILY 5 DOMAIN-CONTAINING PROTEIN"/>
    <property type="match status" value="1"/>
</dbReference>
<gene>
    <name evidence="7" type="ORF">K0H07_19105</name>
</gene>
<dbReference type="AlphaFoldDB" id="A0AAW4ZCU2"/>
<dbReference type="SUPFAM" id="SSF51445">
    <property type="entry name" value="(Trans)glycosidases"/>
    <property type="match status" value="1"/>
</dbReference>
<sequence>MRKNIFIWIFPLLLCVACASKSTEGKSVFVCVNNGQFMQGNKPYYFIGTNFWYGAILGSEGIGGDRERLHKELNFLQKMGVDNVRVLVGADGERGRKNKVEPTLQTAPGIYNDTILSGLDYLMAELGKRKMTAVLYLNNSWEWSGGYSAYLEWTGHGKTVTPSVDGWAAYTRYVQQFIQSDSAKQLFANYVKDIITRVNRYTKIKYVDDPAILSWQIGNEPRAFSDENKELFASWMSEVAALIKSLDRNHLVSSGSEGEKGCENDLGLYEEIHANDNIDYLTIHIWPYNWKWIKQDSIAELLKAAKENTGSYVNKHLKLAQKYNKPMVIEEFGFPRDGFSFDKKVSTVNRNEYYNYIFDLVRQSHDEGGLLAGCNFWAWGGFAEQVGHIFGEKGDDYVGDPVQEEQGLNSVFATDDATCRLIENIIKKIK</sequence>
<dbReference type="Proteomes" id="UP001200544">
    <property type="component" value="Unassembled WGS sequence"/>
</dbReference>
<dbReference type="GO" id="GO:0016985">
    <property type="term" value="F:mannan endo-1,4-beta-mannosidase activity"/>
    <property type="evidence" value="ECO:0007669"/>
    <property type="project" value="TreeGrafter"/>
</dbReference>
<protein>
    <recommendedName>
        <fullName evidence="2">mannan endo-1,4-beta-mannosidase</fullName>
        <ecNumber evidence="2">3.2.1.78</ecNumber>
    </recommendedName>
</protein>
<keyword evidence="5" id="KW-0732">Signal</keyword>
<feature type="domain" description="Glycoside hydrolase family 5" evidence="6">
    <location>
        <begin position="29"/>
        <end position="429"/>
    </location>
</feature>
<dbReference type="PANTHER" id="PTHR31451">
    <property type="match status" value="1"/>
</dbReference>
<keyword evidence="4" id="KW-0326">Glycosidase</keyword>
<organism evidence="7 8">
    <name type="scientific">Bacteroides thetaiotaomicron</name>
    <dbReference type="NCBI Taxonomy" id="818"/>
    <lineage>
        <taxon>Bacteria</taxon>
        <taxon>Pseudomonadati</taxon>
        <taxon>Bacteroidota</taxon>
        <taxon>Bacteroidia</taxon>
        <taxon>Bacteroidales</taxon>
        <taxon>Bacteroidaceae</taxon>
        <taxon>Bacteroides</taxon>
    </lineage>
</organism>
<feature type="chain" id="PRO_5043419747" description="mannan endo-1,4-beta-mannosidase" evidence="5">
    <location>
        <begin position="23"/>
        <end position="430"/>
    </location>
</feature>
<proteinExistence type="predicted"/>
<dbReference type="RefSeq" id="WP_410551812.1">
    <property type="nucleotide sequence ID" value="NZ_JAHYQA010000012.1"/>
</dbReference>
<evidence type="ECO:0000256" key="4">
    <source>
        <dbReference type="ARBA" id="ARBA00023295"/>
    </source>
</evidence>
<evidence type="ECO:0000259" key="6">
    <source>
        <dbReference type="Pfam" id="PF26410"/>
    </source>
</evidence>
<name>A0AAW4ZCU2_BACT4</name>
<evidence type="ECO:0000256" key="3">
    <source>
        <dbReference type="ARBA" id="ARBA00022801"/>
    </source>
</evidence>
<dbReference type="InterPro" id="IPR045053">
    <property type="entry name" value="MAN-like"/>
</dbReference>
<evidence type="ECO:0000256" key="1">
    <source>
        <dbReference type="ARBA" id="ARBA00001678"/>
    </source>
</evidence>
<keyword evidence="3" id="KW-0378">Hydrolase</keyword>
<reference evidence="7" key="1">
    <citation type="submission" date="2021-07" db="EMBL/GenBank/DDBJ databases">
        <title>Comparative genomics of Bacteroides fragilis group isolates reveals species-dependent resistance mechanisms and validates clinical tools for resistance prediction.</title>
        <authorList>
            <person name="Wallace M.J."/>
            <person name="Jean S."/>
            <person name="Wallace M.A."/>
            <person name="Carey-Ann B.D."/>
            <person name="Dantas G."/>
        </authorList>
    </citation>
    <scope>NUCLEOTIDE SEQUENCE</scope>
    <source>
        <strain evidence="7">BJH_160</strain>
    </source>
</reference>
<dbReference type="InterPro" id="IPR001547">
    <property type="entry name" value="Glyco_hydro_5"/>
</dbReference>
<dbReference type="Pfam" id="PF26410">
    <property type="entry name" value="GH5_mannosidase"/>
    <property type="match status" value="1"/>
</dbReference>
<feature type="signal peptide" evidence="5">
    <location>
        <begin position="1"/>
        <end position="22"/>
    </location>
</feature>
<comment type="catalytic activity">
    <reaction evidence="1">
        <text>Random hydrolysis of (1-&gt;4)-beta-D-mannosidic linkages in mannans, galactomannans and glucomannans.</text>
        <dbReference type="EC" id="3.2.1.78"/>
    </reaction>
</comment>
<dbReference type="InterPro" id="IPR017853">
    <property type="entry name" value="GH"/>
</dbReference>